<protein>
    <submittedName>
        <fullName evidence="2">Sulfatase-modifying factor enzyme 1</fullName>
    </submittedName>
</protein>
<organism evidence="2 3">
    <name type="scientific">Fibrobacter intestinalis</name>
    <dbReference type="NCBI Taxonomy" id="28122"/>
    <lineage>
        <taxon>Bacteria</taxon>
        <taxon>Pseudomonadati</taxon>
        <taxon>Fibrobacterota</taxon>
        <taxon>Fibrobacteria</taxon>
        <taxon>Fibrobacterales</taxon>
        <taxon>Fibrobacteraceae</taxon>
        <taxon>Fibrobacter</taxon>
    </lineage>
</organism>
<dbReference type="PANTHER" id="PTHR23150:SF19">
    <property type="entry name" value="FORMYLGLYCINE-GENERATING ENZYME"/>
    <property type="match status" value="1"/>
</dbReference>
<dbReference type="InterPro" id="IPR005532">
    <property type="entry name" value="SUMF_dom"/>
</dbReference>
<keyword evidence="3" id="KW-1185">Reference proteome</keyword>
<dbReference type="SUPFAM" id="SSF56436">
    <property type="entry name" value="C-type lectin-like"/>
    <property type="match status" value="1"/>
</dbReference>
<dbReference type="Gene3D" id="3.90.1580.10">
    <property type="entry name" value="paralog of FGE (formylglycine-generating enzyme)"/>
    <property type="match status" value="1"/>
</dbReference>
<dbReference type="EMBL" id="FRAW01000022">
    <property type="protein sequence ID" value="SHK89437.1"/>
    <property type="molecule type" value="Genomic_DNA"/>
</dbReference>
<name>A0A1M6W6W8_9BACT</name>
<dbReference type="PANTHER" id="PTHR23150">
    <property type="entry name" value="SULFATASE MODIFYING FACTOR 1, 2"/>
    <property type="match status" value="1"/>
</dbReference>
<dbReference type="InterPro" id="IPR042095">
    <property type="entry name" value="SUMF_sf"/>
</dbReference>
<dbReference type="Proteomes" id="UP000184275">
    <property type="component" value="Unassembled WGS sequence"/>
</dbReference>
<dbReference type="InterPro" id="IPR016187">
    <property type="entry name" value="CTDL_fold"/>
</dbReference>
<evidence type="ECO:0000313" key="2">
    <source>
        <dbReference type="EMBL" id="SHK89437.1"/>
    </source>
</evidence>
<sequence length="403" mass="45603">MKPAQKNPSERQLQRKRKYHLTILVLMLLLLAALFVVQCQLSHMKADMLAERKTEIDDKAKDKKFQEDSLQRYKDSLAAALLADSIARADSLARIQDSIVKATPKPLSPEEKARQDSIAARKRFVRDSIAQAKKAEEDSLNRRRKEIADSIEAYNNRDSIPPQAFILPPEGRYYDPIQIKVKCDEIRCKTFYAVGDTNQAQELTGAVTYNKTGDVYYQAEDSAGNRTPWQKVRYDMASDNLCGKNAYPVPVNGKTVCVDAYEYPNIPGEIAKDMVSHEQAVALCEQAGKRLCRFDEWSAACRGKDGFRYSYGNSYRPSVCNTNSKSAKRAGRKEGCRSWFGMYDMNGNLWEWTATPANAPNRFLVAGGAWDTQNESHCSSTKYSFYPQNQYNFVGFRCCADAK</sequence>
<dbReference type="GO" id="GO:0120147">
    <property type="term" value="F:formylglycine-generating oxidase activity"/>
    <property type="evidence" value="ECO:0007669"/>
    <property type="project" value="TreeGrafter"/>
</dbReference>
<proteinExistence type="predicted"/>
<evidence type="ECO:0000259" key="1">
    <source>
        <dbReference type="Pfam" id="PF03781"/>
    </source>
</evidence>
<dbReference type="AlphaFoldDB" id="A0A1M6W6W8"/>
<evidence type="ECO:0000313" key="3">
    <source>
        <dbReference type="Proteomes" id="UP000184275"/>
    </source>
</evidence>
<accession>A0A1M6W6W8</accession>
<gene>
    <name evidence="2" type="ORF">SAMN05720469_12237</name>
</gene>
<feature type="domain" description="Sulfatase-modifying factor enzyme-like" evidence="1">
    <location>
        <begin position="274"/>
        <end position="399"/>
    </location>
</feature>
<dbReference type="Pfam" id="PF03781">
    <property type="entry name" value="FGE-sulfatase"/>
    <property type="match status" value="1"/>
</dbReference>
<dbReference type="InterPro" id="IPR051043">
    <property type="entry name" value="Sulfatase_Mod_Factor_Kinase"/>
</dbReference>
<reference evidence="3" key="1">
    <citation type="submission" date="2016-11" db="EMBL/GenBank/DDBJ databases">
        <authorList>
            <person name="Varghese N."/>
            <person name="Submissions S."/>
        </authorList>
    </citation>
    <scope>NUCLEOTIDE SEQUENCE [LARGE SCALE GENOMIC DNA]</scope>
    <source>
        <strain evidence="3">UWOS</strain>
    </source>
</reference>
<dbReference type="RefSeq" id="WP_073305082.1">
    <property type="nucleotide sequence ID" value="NZ_FRAW01000022.1"/>
</dbReference>